<dbReference type="Proteomes" id="UP001586593">
    <property type="component" value="Unassembled WGS sequence"/>
</dbReference>
<evidence type="ECO:0000256" key="1">
    <source>
        <dbReference type="SAM" id="MobiDB-lite"/>
    </source>
</evidence>
<comment type="caution">
    <text evidence="2">The sequence shown here is derived from an EMBL/GenBank/DDBJ whole genome shotgun (WGS) entry which is preliminary data.</text>
</comment>
<feature type="region of interest" description="Disordered" evidence="1">
    <location>
        <begin position="173"/>
        <end position="216"/>
    </location>
</feature>
<sequence>MASNNKTIRPSGTEEVVISGSIRINGQAVTQADMRMANAVLTNILTAPSLDWDAITRQCNLANPKTARERWRTIKNKFGWMPGRASGSDVQALGLTSCPGGGAGSPKPTTPRTGARSSRKRTKAESPSDSDSSGDYMYNPSETDEDGMEIPAVARKRKAAISFEDEGVPCAKQTDTSVAASKRKGKGATNGKAPTALRKQQKELATPFPDSGMSNALSIKERENSAHFNSSDYCI</sequence>
<accession>A0ABR3Y8U1</accession>
<keyword evidence="3" id="KW-1185">Reference proteome</keyword>
<gene>
    <name evidence="2" type="ORF">VTK73DRAFT_39</name>
</gene>
<reference evidence="2 3" key="1">
    <citation type="journal article" date="2024" name="Commun. Biol.">
        <title>Comparative genomic analysis of thermophilic fungi reveals convergent evolutionary adaptations and gene losses.</title>
        <authorList>
            <person name="Steindorff A.S."/>
            <person name="Aguilar-Pontes M.V."/>
            <person name="Robinson A.J."/>
            <person name="Andreopoulos B."/>
            <person name="LaButti K."/>
            <person name="Kuo A."/>
            <person name="Mondo S."/>
            <person name="Riley R."/>
            <person name="Otillar R."/>
            <person name="Haridas S."/>
            <person name="Lipzen A."/>
            <person name="Grimwood J."/>
            <person name="Schmutz J."/>
            <person name="Clum A."/>
            <person name="Reid I.D."/>
            <person name="Moisan M.C."/>
            <person name="Butler G."/>
            <person name="Nguyen T.T.M."/>
            <person name="Dewar K."/>
            <person name="Conant G."/>
            <person name="Drula E."/>
            <person name="Henrissat B."/>
            <person name="Hansel C."/>
            <person name="Singer S."/>
            <person name="Hutchinson M.I."/>
            <person name="de Vries R.P."/>
            <person name="Natvig D.O."/>
            <person name="Powell A.J."/>
            <person name="Tsang A."/>
            <person name="Grigoriev I.V."/>
        </authorList>
    </citation>
    <scope>NUCLEOTIDE SEQUENCE [LARGE SCALE GENOMIC DNA]</scope>
    <source>
        <strain evidence="2 3">ATCC 24622</strain>
    </source>
</reference>
<evidence type="ECO:0008006" key="4">
    <source>
        <dbReference type="Google" id="ProtNLM"/>
    </source>
</evidence>
<name>A0ABR3Y8U1_9PEZI</name>
<dbReference type="EMBL" id="JAZHXJ010000001">
    <property type="protein sequence ID" value="KAL1884345.1"/>
    <property type="molecule type" value="Genomic_DNA"/>
</dbReference>
<feature type="region of interest" description="Disordered" evidence="1">
    <location>
        <begin position="90"/>
        <end position="149"/>
    </location>
</feature>
<protein>
    <recommendedName>
        <fullName evidence="4">Myb-like domain-containing protein</fullName>
    </recommendedName>
</protein>
<evidence type="ECO:0000313" key="3">
    <source>
        <dbReference type="Proteomes" id="UP001586593"/>
    </source>
</evidence>
<proteinExistence type="predicted"/>
<evidence type="ECO:0000313" key="2">
    <source>
        <dbReference type="EMBL" id="KAL1884345.1"/>
    </source>
</evidence>
<organism evidence="2 3">
    <name type="scientific">Phialemonium thermophilum</name>
    <dbReference type="NCBI Taxonomy" id="223376"/>
    <lineage>
        <taxon>Eukaryota</taxon>
        <taxon>Fungi</taxon>
        <taxon>Dikarya</taxon>
        <taxon>Ascomycota</taxon>
        <taxon>Pezizomycotina</taxon>
        <taxon>Sordariomycetes</taxon>
        <taxon>Sordariomycetidae</taxon>
        <taxon>Cephalothecales</taxon>
        <taxon>Cephalothecaceae</taxon>
        <taxon>Phialemonium</taxon>
    </lineage>
</organism>